<dbReference type="Proteomes" id="UP000324897">
    <property type="component" value="Unassembled WGS sequence"/>
</dbReference>
<evidence type="ECO:0000313" key="10">
    <source>
        <dbReference type="EMBL" id="TVU36871.1"/>
    </source>
</evidence>
<dbReference type="AlphaFoldDB" id="A0A5J9VMQ5"/>
<evidence type="ECO:0000256" key="7">
    <source>
        <dbReference type="ARBA" id="ARBA00023033"/>
    </source>
</evidence>
<dbReference type="PANTHER" id="PTHR47955:SF19">
    <property type="entry name" value="CYTOCHROME P450 71A9-LIKE ISOFORM X1"/>
    <property type="match status" value="1"/>
</dbReference>
<dbReference type="OrthoDB" id="2789670at2759"/>
<sequence length="448" mass="49530">MGAAGHREHALPHHAMRRLARRYGPVMLLRLGQVRAVVISSPEAAREVMKTHDAVFANRPVYVTMDIFTYGGRDISFAPYGSKHWKEARRLCATELLSPKRVLSYRPIREEEAARLVAAVAAMSSPAPVNLTERIKVVMNDILMRCAISDTSPMRDEYIDALDKGLKLLAGFNLIDLFPNSRLARMLGGGSLRAAMESHNKIYSIMQAIIQDHAIKVEKGAAGGDDDHREDILDLLLRFQREGGLGITLTREVVSGVMFDVFSAGSESTSRTTIWAMSELARNPNVMERAQSEVQQVLHGKSTVKEEDIQGRLLLADGDQGDAEAASPSAIASPTTYPRVPRDENSWPQANEFRPERFEDEGTDFSGADFRFLPAGAGRRMCPGLMFGLSNIEIVLANLLYHFNWRLPGGANPNKLDMEEAYGITAQRKSDLLLEAIPFVPHGLASFT</sequence>
<dbReference type="GO" id="GO:0004497">
    <property type="term" value="F:monooxygenase activity"/>
    <property type="evidence" value="ECO:0007669"/>
    <property type="project" value="UniProtKB-KW"/>
</dbReference>
<comment type="similarity">
    <text evidence="2">Belongs to the cytochrome P450 family.</text>
</comment>
<accession>A0A5J9VMQ5</accession>
<name>A0A5J9VMQ5_9POAL</name>
<feature type="binding site" description="axial binding residue" evidence="8">
    <location>
        <position position="382"/>
    </location>
    <ligand>
        <name>heme</name>
        <dbReference type="ChEBI" id="CHEBI:30413"/>
    </ligand>
    <ligandPart>
        <name>Fe</name>
        <dbReference type="ChEBI" id="CHEBI:18248"/>
    </ligandPart>
</feature>
<feature type="non-terminal residue" evidence="10">
    <location>
        <position position="1"/>
    </location>
</feature>
<comment type="cofactor">
    <cofactor evidence="1 8">
        <name>heme</name>
        <dbReference type="ChEBI" id="CHEBI:30413"/>
    </cofactor>
</comment>
<dbReference type="GO" id="GO:0005506">
    <property type="term" value="F:iron ion binding"/>
    <property type="evidence" value="ECO:0007669"/>
    <property type="project" value="InterPro"/>
</dbReference>
<keyword evidence="4 8" id="KW-0479">Metal-binding</keyword>
<evidence type="ECO:0000256" key="6">
    <source>
        <dbReference type="ARBA" id="ARBA00023004"/>
    </source>
</evidence>
<reference evidence="10 11" key="1">
    <citation type="journal article" date="2019" name="Sci. Rep.">
        <title>A high-quality genome of Eragrostis curvula grass provides insights into Poaceae evolution and supports new strategies to enhance forage quality.</title>
        <authorList>
            <person name="Carballo J."/>
            <person name="Santos B.A.C.M."/>
            <person name="Zappacosta D."/>
            <person name="Garbus I."/>
            <person name="Selva J.P."/>
            <person name="Gallo C.A."/>
            <person name="Diaz A."/>
            <person name="Albertini E."/>
            <person name="Caccamo M."/>
            <person name="Echenique V."/>
        </authorList>
    </citation>
    <scope>NUCLEOTIDE SEQUENCE [LARGE SCALE GENOMIC DNA]</scope>
    <source>
        <strain evidence="11">cv. Victoria</strain>
        <tissue evidence="10">Leaf</tissue>
    </source>
</reference>
<keyword evidence="6 8" id="KW-0408">Iron</keyword>
<evidence type="ECO:0000256" key="2">
    <source>
        <dbReference type="ARBA" id="ARBA00010617"/>
    </source>
</evidence>
<evidence type="ECO:0000256" key="8">
    <source>
        <dbReference type="PIRSR" id="PIRSR602401-1"/>
    </source>
</evidence>
<evidence type="ECO:0000256" key="9">
    <source>
        <dbReference type="SAM" id="MobiDB-lite"/>
    </source>
</evidence>
<feature type="region of interest" description="Disordered" evidence="9">
    <location>
        <begin position="323"/>
        <end position="347"/>
    </location>
</feature>
<evidence type="ECO:0000313" key="11">
    <source>
        <dbReference type="Proteomes" id="UP000324897"/>
    </source>
</evidence>
<protein>
    <recommendedName>
        <fullName evidence="12">Cytochrome P450</fullName>
    </recommendedName>
</protein>
<organism evidence="10 11">
    <name type="scientific">Eragrostis curvula</name>
    <name type="common">weeping love grass</name>
    <dbReference type="NCBI Taxonomy" id="38414"/>
    <lineage>
        <taxon>Eukaryota</taxon>
        <taxon>Viridiplantae</taxon>
        <taxon>Streptophyta</taxon>
        <taxon>Embryophyta</taxon>
        <taxon>Tracheophyta</taxon>
        <taxon>Spermatophyta</taxon>
        <taxon>Magnoliopsida</taxon>
        <taxon>Liliopsida</taxon>
        <taxon>Poales</taxon>
        <taxon>Poaceae</taxon>
        <taxon>PACMAD clade</taxon>
        <taxon>Chloridoideae</taxon>
        <taxon>Eragrostideae</taxon>
        <taxon>Eragrostidinae</taxon>
        <taxon>Eragrostis</taxon>
    </lineage>
</organism>
<dbReference type="InterPro" id="IPR036396">
    <property type="entry name" value="Cyt_P450_sf"/>
</dbReference>
<evidence type="ECO:0000256" key="4">
    <source>
        <dbReference type="ARBA" id="ARBA00022723"/>
    </source>
</evidence>
<dbReference type="InterPro" id="IPR002401">
    <property type="entry name" value="Cyt_P450_E_grp-I"/>
</dbReference>
<keyword evidence="3 8" id="KW-0349">Heme</keyword>
<dbReference type="PANTHER" id="PTHR47955">
    <property type="entry name" value="CYTOCHROME P450 FAMILY 71 PROTEIN"/>
    <property type="match status" value="1"/>
</dbReference>
<feature type="compositionally biased region" description="Low complexity" evidence="9">
    <location>
        <begin position="323"/>
        <end position="334"/>
    </location>
</feature>
<comment type="caution">
    <text evidence="10">The sequence shown here is derived from an EMBL/GenBank/DDBJ whole genome shotgun (WGS) entry which is preliminary data.</text>
</comment>
<evidence type="ECO:0000256" key="5">
    <source>
        <dbReference type="ARBA" id="ARBA00023002"/>
    </source>
</evidence>
<dbReference type="SUPFAM" id="SSF48264">
    <property type="entry name" value="Cytochrome P450"/>
    <property type="match status" value="1"/>
</dbReference>
<keyword evidence="5" id="KW-0560">Oxidoreductase</keyword>
<evidence type="ECO:0000256" key="1">
    <source>
        <dbReference type="ARBA" id="ARBA00001971"/>
    </source>
</evidence>
<dbReference type="GO" id="GO:0020037">
    <property type="term" value="F:heme binding"/>
    <property type="evidence" value="ECO:0007669"/>
    <property type="project" value="InterPro"/>
</dbReference>
<gene>
    <name evidence="10" type="ORF">EJB05_18824</name>
</gene>
<dbReference type="GO" id="GO:0016705">
    <property type="term" value="F:oxidoreductase activity, acting on paired donors, with incorporation or reduction of molecular oxygen"/>
    <property type="evidence" value="ECO:0007669"/>
    <property type="project" value="InterPro"/>
</dbReference>
<evidence type="ECO:0000256" key="3">
    <source>
        <dbReference type="ARBA" id="ARBA00022617"/>
    </source>
</evidence>
<evidence type="ECO:0008006" key="12">
    <source>
        <dbReference type="Google" id="ProtNLM"/>
    </source>
</evidence>
<dbReference type="Gramene" id="TVU36871">
    <property type="protein sequence ID" value="TVU36871"/>
    <property type="gene ID" value="EJB05_18824"/>
</dbReference>
<proteinExistence type="inferred from homology"/>
<dbReference type="InterPro" id="IPR001128">
    <property type="entry name" value="Cyt_P450"/>
</dbReference>
<keyword evidence="7" id="KW-0503">Monooxygenase</keyword>
<dbReference type="Gene3D" id="1.10.630.10">
    <property type="entry name" value="Cytochrome P450"/>
    <property type="match status" value="2"/>
</dbReference>
<keyword evidence="11" id="KW-1185">Reference proteome</keyword>
<dbReference type="Pfam" id="PF00067">
    <property type="entry name" value="p450"/>
    <property type="match status" value="2"/>
</dbReference>
<dbReference type="PRINTS" id="PR00463">
    <property type="entry name" value="EP450I"/>
</dbReference>
<dbReference type="EMBL" id="RWGY01000009">
    <property type="protein sequence ID" value="TVU36871.1"/>
    <property type="molecule type" value="Genomic_DNA"/>
</dbReference>